<dbReference type="InterPro" id="IPR029028">
    <property type="entry name" value="Alpha/beta_knot_MTases"/>
</dbReference>
<keyword evidence="2 6" id="KW-0489">Methyltransferase</keyword>
<dbReference type="InterPro" id="IPR001537">
    <property type="entry name" value="SpoU_MeTrfase"/>
</dbReference>
<accession>A0ABT4RZ84</accession>
<protein>
    <submittedName>
        <fullName evidence="6">RNA methyltransferase</fullName>
    </submittedName>
</protein>
<dbReference type="Proteomes" id="UP001149142">
    <property type="component" value="Unassembled WGS sequence"/>
</dbReference>
<dbReference type="SUPFAM" id="SSF55315">
    <property type="entry name" value="L30e-like"/>
    <property type="match status" value="1"/>
</dbReference>
<feature type="domain" description="MRM3-like substrate binding" evidence="5">
    <location>
        <begin position="11"/>
        <end position="97"/>
    </location>
</feature>
<dbReference type="GO" id="GO:0008168">
    <property type="term" value="F:methyltransferase activity"/>
    <property type="evidence" value="ECO:0007669"/>
    <property type="project" value="UniProtKB-KW"/>
</dbReference>
<dbReference type="InterPro" id="IPR053888">
    <property type="entry name" value="MRM3-like_sub_bind"/>
</dbReference>
<dbReference type="GO" id="GO:0032259">
    <property type="term" value="P:methylation"/>
    <property type="evidence" value="ECO:0007669"/>
    <property type="project" value="UniProtKB-KW"/>
</dbReference>
<dbReference type="PANTHER" id="PTHR43191:SF2">
    <property type="entry name" value="RRNA METHYLTRANSFERASE 3, MITOCHONDRIAL"/>
    <property type="match status" value="1"/>
</dbReference>
<keyword evidence="3" id="KW-0808">Transferase</keyword>
<dbReference type="InterPro" id="IPR029064">
    <property type="entry name" value="Ribosomal_eL30-like_sf"/>
</dbReference>
<evidence type="ECO:0000259" key="4">
    <source>
        <dbReference type="Pfam" id="PF00588"/>
    </source>
</evidence>
<name>A0ABT4RZ84_9FLAO</name>
<keyword evidence="7" id="KW-1185">Reference proteome</keyword>
<dbReference type="Pfam" id="PF00588">
    <property type="entry name" value="SpoU_methylase"/>
    <property type="match status" value="1"/>
</dbReference>
<organism evidence="6 7">
    <name type="scientific">Mesoflavibacter profundi</name>
    <dbReference type="NCBI Taxonomy" id="2708110"/>
    <lineage>
        <taxon>Bacteria</taxon>
        <taxon>Pseudomonadati</taxon>
        <taxon>Bacteroidota</taxon>
        <taxon>Flavobacteriia</taxon>
        <taxon>Flavobacteriales</taxon>
        <taxon>Flavobacteriaceae</taxon>
        <taxon>Mesoflavibacter</taxon>
    </lineage>
</organism>
<dbReference type="Pfam" id="PF22435">
    <property type="entry name" value="MRM3-like_sub_bind"/>
    <property type="match status" value="1"/>
</dbReference>
<evidence type="ECO:0000313" key="7">
    <source>
        <dbReference type="Proteomes" id="UP001149142"/>
    </source>
</evidence>
<sequence length="265" mass="29400">MTYKQISSTQNQLIKQIVLLKEKSRERRKSGLFVVEGLREIQLTLQGDYDIETLLFFPEICPEDSLPKLNDSTQIIEISKDVYQKIAHRDTTEGIIAIAKSKLHQLENLKLNSENPLILIAEAPEKPGNIGALLRTADAANVDAFILANPKTDLYNPNIIRSSVGCVFTNTIATGSTEDIIAFLKSNNINIYSAILQDAEYYHQQDFTKASAIVVGTEADGLSQAWRDASTQNIIIPMSGKIDSMNVSVAAGILVFEAKRQRDFI</sequence>
<evidence type="ECO:0000256" key="2">
    <source>
        <dbReference type="ARBA" id="ARBA00022603"/>
    </source>
</evidence>
<gene>
    <name evidence="6" type="ORF">OOZ35_06440</name>
</gene>
<evidence type="ECO:0000256" key="3">
    <source>
        <dbReference type="ARBA" id="ARBA00022679"/>
    </source>
</evidence>
<feature type="domain" description="tRNA/rRNA methyltransferase SpoU type" evidence="4">
    <location>
        <begin position="117"/>
        <end position="255"/>
    </location>
</feature>
<dbReference type="RefSeq" id="WP_106689196.1">
    <property type="nucleotide sequence ID" value="NZ_CP061703.1"/>
</dbReference>
<dbReference type="InterPro" id="IPR051259">
    <property type="entry name" value="rRNA_Methyltransferase"/>
</dbReference>
<reference evidence="6" key="1">
    <citation type="submission" date="2022-11" db="EMBL/GenBank/DDBJ databases">
        <title>Refractory cell wall polysaccharides provide important carbon source for microbial heterotrophs in the hadal ocean.</title>
        <authorList>
            <person name="Zhu X."/>
        </authorList>
    </citation>
    <scope>NUCLEOTIDE SEQUENCE</scope>
    <source>
        <strain evidence="6">MTRN7</strain>
    </source>
</reference>
<comment type="similarity">
    <text evidence="1">Belongs to the class IV-like SAM-binding methyltransferase superfamily. RNA methyltransferase TrmH family.</text>
</comment>
<evidence type="ECO:0000256" key="1">
    <source>
        <dbReference type="ARBA" id="ARBA00007228"/>
    </source>
</evidence>
<dbReference type="SUPFAM" id="SSF75217">
    <property type="entry name" value="alpha/beta knot"/>
    <property type="match status" value="1"/>
</dbReference>
<evidence type="ECO:0000313" key="6">
    <source>
        <dbReference type="EMBL" id="MDA0177131.1"/>
    </source>
</evidence>
<proteinExistence type="inferred from homology"/>
<dbReference type="Gene3D" id="3.40.1280.10">
    <property type="match status" value="1"/>
</dbReference>
<dbReference type="CDD" id="cd18104">
    <property type="entry name" value="SpoU-like_RNA-MTase"/>
    <property type="match status" value="1"/>
</dbReference>
<dbReference type="EMBL" id="JAPFGC010000002">
    <property type="protein sequence ID" value="MDA0177131.1"/>
    <property type="molecule type" value="Genomic_DNA"/>
</dbReference>
<evidence type="ECO:0000259" key="5">
    <source>
        <dbReference type="Pfam" id="PF22435"/>
    </source>
</evidence>
<comment type="caution">
    <text evidence="6">The sequence shown here is derived from an EMBL/GenBank/DDBJ whole genome shotgun (WGS) entry which is preliminary data.</text>
</comment>
<dbReference type="Gene3D" id="3.30.1330.30">
    <property type="match status" value="1"/>
</dbReference>
<dbReference type="PANTHER" id="PTHR43191">
    <property type="entry name" value="RRNA METHYLTRANSFERASE 3"/>
    <property type="match status" value="1"/>
</dbReference>
<dbReference type="InterPro" id="IPR029026">
    <property type="entry name" value="tRNA_m1G_MTases_N"/>
</dbReference>